<accession>A0A0F9CM73</accession>
<protein>
    <submittedName>
        <fullName evidence="1">Uncharacterized protein</fullName>
    </submittedName>
</protein>
<organism evidence="1">
    <name type="scientific">marine sediment metagenome</name>
    <dbReference type="NCBI Taxonomy" id="412755"/>
    <lineage>
        <taxon>unclassified sequences</taxon>
        <taxon>metagenomes</taxon>
        <taxon>ecological metagenomes</taxon>
    </lineage>
</organism>
<sequence>MKTQRYGIPTLSLSVALILPTIILSASMASASINLAPPSLDDPYHLGKVTYHRKLACGTCLLSETTLDAAKACDFIERLNTDQQLMTLLNEKERSAVTFYLEKYFGPR</sequence>
<evidence type="ECO:0000313" key="1">
    <source>
        <dbReference type="EMBL" id="KKL27547.1"/>
    </source>
</evidence>
<dbReference type="EMBL" id="LAZR01035422">
    <property type="protein sequence ID" value="KKL27547.1"/>
    <property type="molecule type" value="Genomic_DNA"/>
</dbReference>
<gene>
    <name evidence="1" type="ORF">LCGC14_2384040</name>
</gene>
<comment type="caution">
    <text evidence="1">The sequence shown here is derived from an EMBL/GenBank/DDBJ whole genome shotgun (WGS) entry which is preliminary data.</text>
</comment>
<proteinExistence type="predicted"/>
<name>A0A0F9CM73_9ZZZZ</name>
<dbReference type="AlphaFoldDB" id="A0A0F9CM73"/>
<reference evidence="1" key="1">
    <citation type="journal article" date="2015" name="Nature">
        <title>Complex archaea that bridge the gap between prokaryotes and eukaryotes.</title>
        <authorList>
            <person name="Spang A."/>
            <person name="Saw J.H."/>
            <person name="Jorgensen S.L."/>
            <person name="Zaremba-Niedzwiedzka K."/>
            <person name="Martijn J."/>
            <person name="Lind A.E."/>
            <person name="van Eijk R."/>
            <person name="Schleper C."/>
            <person name="Guy L."/>
            <person name="Ettema T.J."/>
        </authorList>
    </citation>
    <scope>NUCLEOTIDE SEQUENCE</scope>
</reference>